<keyword evidence="4" id="KW-1185">Reference proteome</keyword>
<reference evidence="3 4" key="1">
    <citation type="journal article" date="2019" name="Nat. Ecol. Evol.">
        <title>Megaphylogeny resolves global patterns of mushroom evolution.</title>
        <authorList>
            <person name="Varga T."/>
            <person name="Krizsan K."/>
            <person name="Foldi C."/>
            <person name="Dima B."/>
            <person name="Sanchez-Garcia M."/>
            <person name="Sanchez-Ramirez S."/>
            <person name="Szollosi G.J."/>
            <person name="Szarkandi J.G."/>
            <person name="Papp V."/>
            <person name="Albert L."/>
            <person name="Andreopoulos W."/>
            <person name="Angelini C."/>
            <person name="Antonin V."/>
            <person name="Barry K.W."/>
            <person name="Bougher N.L."/>
            <person name="Buchanan P."/>
            <person name="Buyck B."/>
            <person name="Bense V."/>
            <person name="Catcheside P."/>
            <person name="Chovatia M."/>
            <person name="Cooper J."/>
            <person name="Damon W."/>
            <person name="Desjardin D."/>
            <person name="Finy P."/>
            <person name="Geml J."/>
            <person name="Haridas S."/>
            <person name="Hughes K."/>
            <person name="Justo A."/>
            <person name="Karasinski D."/>
            <person name="Kautmanova I."/>
            <person name="Kiss B."/>
            <person name="Kocsube S."/>
            <person name="Kotiranta H."/>
            <person name="LaButti K.M."/>
            <person name="Lechner B.E."/>
            <person name="Liimatainen K."/>
            <person name="Lipzen A."/>
            <person name="Lukacs Z."/>
            <person name="Mihaltcheva S."/>
            <person name="Morgado L.N."/>
            <person name="Niskanen T."/>
            <person name="Noordeloos M.E."/>
            <person name="Ohm R.A."/>
            <person name="Ortiz-Santana B."/>
            <person name="Ovrebo C."/>
            <person name="Racz N."/>
            <person name="Riley R."/>
            <person name="Savchenko A."/>
            <person name="Shiryaev A."/>
            <person name="Soop K."/>
            <person name="Spirin V."/>
            <person name="Szebenyi C."/>
            <person name="Tomsovsky M."/>
            <person name="Tulloss R.E."/>
            <person name="Uehling J."/>
            <person name="Grigoriev I.V."/>
            <person name="Vagvolgyi C."/>
            <person name="Papp T."/>
            <person name="Martin F.M."/>
            <person name="Miettinen O."/>
            <person name="Hibbett D.S."/>
            <person name="Nagy L.G."/>
        </authorList>
    </citation>
    <scope>NUCLEOTIDE SEQUENCE [LARGE SCALE GENOMIC DNA]</scope>
    <source>
        <strain evidence="3 4">CBS 962.96</strain>
    </source>
</reference>
<proteinExistence type="predicted"/>
<dbReference type="Proteomes" id="UP000297245">
    <property type="component" value="Unassembled WGS sequence"/>
</dbReference>
<protein>
    <submittedName>
        <fullName evidence="3">Alpha/beta-hydrolase</fullName>
    </submittedName>
</protein>
<dbReference type="GO" id="GO:0016787">
    <property type="term" value="F:hydrolase activity"/>
    <property type="evidence" value="ECO:0007669"/>
    <property type="project" value="UniProtKB-KW"/>
</dbReference>
<evidence type="ECO:0000259" key="2">
    <source>
        <dbReference type="Pfam" id="PF12697"/>
    </source>
</evidence>
<evidence type="ECO:0000313" key="3">
    <source>
        <dbReference type="EMBL" id="THU96752.1"/>
    </source>
</evidence>
<evidence type="ECO:0000313" key="4">
    <source>
        <dbReference type="Proteomes" id="UP000297245"/>
    </source>
</evidence>
<dbReference type="AlphaFoldDB" id="A0A4S8M3K9"/>
<gene>
    <name evidence="3" type="ORF">K435DRAFT_797083</name>
</gene>
<dbReference type="Pfam" id="PF12697">
    <property type="entry name" value="Abhydrolase_6"/>
    <property type="match status" value="1"/>
</dbReference>
<feature type="domain" description="AB hydrolase-1" evidence="2">
    <location>
        <begin position="230"/>
        <end position="424"/>
    </location>
</feature>
<dbReference type="EMBL" id="ML179169">
    <property type="protein sequence ID" value="THU96752.1"/>
    <property type="molecule type" value="Genomic_DNA"/>
</dbReference>
<feature type="compositionally biased region" description="Pro residues" evidence="1">
    <location>
        <begin position="10"/>
        <end position="25"/>
    </location>
</feature>
<sequence length="443" mass="50485">MNDDSVWLPIHPPPEVPGLPKPDLPSPQRKPFWEALPSHPPYTLSTHIVPAALLRSTPEIELPSPPHATVVKETREKRVQEGVRKLWELRREDTERRKHVKEQPVFERRMWICLNRYVRKDLDSRTGRGGRKGLTLCYAHANGFNKETWEPTIYHLLCSPAGQDIDEIWGWEAIQHGDSGLLNRGKLKSLFHWFDGTRDLLNFLIYFMPSTAATTLPVHLPRVPPEESARRLRDGFTERTLIGVGHSIGGCLTARACLAYPQFYSALILIDPVIIPLFEPILREVLNGLALGAFGRRASWSSRKEAFDSLSRSQSFRVWHPDVLKLFVECGTFYDPATSEYKLKLDVVNEATVFTDTITGCGDMWNRMHEIDEKVEIRWIMPGDYDGLVNRKCTLKRVGLRPANSSHVTIPGCGHLVTQEKPKELGIEIGNFISKYSRKKAML</sequence>
<organism evidence="3 4">
    <name type="scientific">Dendrothele bispora (strain CBS 962.96)</name>
    <dbReference type="NCBI Taxonomy" id="1314807"/>
    <lineage>
        <taxon>Eukaryota</taxon>
        <taxon>Fungi</taxon>
        <taxon>Dikarya</taxon>
        <taxon>Basidiomycota</taxon>
        <taxon>Agaricomycotina</taxon>
        <taxon>Agaricomycetes</taxon>
        <taxon>Agaricomycetidae</taxon>
        <taxon>Agaricales</taxon>
        <taxon>Agaricales incertae sedis</taxon>
        <taxon>Dendrothele</taxon>
    </lineage>
</organism>
<dbReference type="Gene3D" id="3.40.50.1820">
    <property type="entry name" value="alpha/beta hydrolase"/>
    <property type="match status" value="1"/>
</dbReference>
<dbReference type="InterPro" id="IPR029058">
    <property type="entry name" value="AB_hydrolase_fold"/>
</dbReference>
<dbReference type="SUPFAM" id="SSF53474">
    <property type="entry name" value="alpha/beta-Hydrolases"/>
    <property type="match status" value="1"/>
</dbReference>
<name>A0A4S8M3K9_DENBC</name>
<feature type="region of interest" description="Disordered" evidence="1">
    <location>
        <begin position="1"/>
        <end position="30"/>
    </location>
</feature>
<accession>A0A4S8M3K9</accession>
<dbReference type="OrthoDB" id="94039at2759"/>
<keyword evidence="3" id="KW-0378">Hydrolase</keyword>
<dbReference type="InterPro" id="IPR000073">
    <property type="entry name" value="AB_hydrolase_1"/>
</dbReference>
<evidence type="ECO:0000256" key="1">
    <source>
        <dbReference type="SAM" id="MobiDB-lite"/>
    </source>
</evidence>